<dbReference type="InterPro" id="IPR013785">
    <property type="entry name" value="Aldolase_TIM"/>
</dbReference>
<feature type="binding site" evidence="7">
    <location>
        <begin position="286"/>
        <end position="290"/>
    </location>
    <ligand>
        <name>FMN</name>
        <dbReference type="ChEBI" id="CHEBI:58210"/>
    </ligand>
</feature>
<dbReference type="Proteomes" id="UP000286746">
    <property type="component" value="Unassembled WGS sequence"/>
</dbReference>
<evidence type="ECO:0000256" key="2">
    <source>
        <dbReference type="ARBA" id="ARBA00022630"/>
    </source>
</evidence>
<dbReference type="Pfam" id="PF01070">
    <property type="entry name" value="FMN_dh"/>
    <property type="match status" value="1"/>
</dbReference>
<feature type="binding site" evidence="7">
    <location>
        <position position="255"/>
    </location>
    <ligand>
        <name>glyoxylate</name>
        <dbReference type="ChEBI" id="CHEBI:36655"/>
    </ligand>
</feature>
<keyword evidence="10" id="KW-1185">Reference proteome</keyword>
<keyword evidence="3 7" id="KW-0288">FMN</keyword>
<gene>
    <name evidence="9" type="ORF">GKJPGBOP_07797</name>
</gene>
<dbReference type="InterPro" id="IPR012133">
    <property type="entry name" value="Alpha-hydoxy_acid_DH_FMN"/>
</dbReference>
<dbReference type="PROSITE" id="PS51349">
    <property type="entry name" value="FMN_HYDROXY_ACID_DH_2"/>
    <property type="match status" value="1"/>
</dbReference>
<dbReference type="InterPro" id="IPR000262">
    <property type="entry name" value="FMN-dep_DH"/>
</dbReference>
<feature type="binding site" evidence="7">
    <location>
        <position position="31"/>
    </location>
    <ligand>
        <name>glyoxylate</name>
        <dbReference type="ChEBI" id="CHEBI:36655"/>
    </ligand>
</feature>
<organism evidence="9 10">
    <name type="scientific">Streptomyces paromomycinus</name>
    <name type="common">Streptomyces rimosus subsp. paromomycinus</name>
    <dbReference type="NCBI Taxonomy" id="92743"/>
    <lineage>
        <taxon>Bacteria</taxon>
        <taxon>Bacillati</taxon>
        <taxon>Actinomycetota</taxon>
        <taxon>Actinomycetes</taxon>
        <taxon>Kitasatosporales</taxon>
        <taxon>Streptomycetaceae</taxon>
        <taxon>Streptomyces</taxon>
    </lineage>
</organism>
<dbReference type="EMBL" id="BHZD01000001">
    <property type="protein sequence ID" value="GCD48002.1"/>
    <property type="molecule type" value="Genomic_DNA"/>
</dbReference>
<feature type="domain" description="FMN hydroxy acid dehydrogenase" evidence="8">
    <location>
        <begin position="5"/>
        <end position="360"/>
    </location>
</feature>
<dbReference type="AlphaFoldDB" id="A0A401WFB9"/>
<dbReference type="CDD" id="cd02809">
    <property type="entry name" value="alpha_hydroxyacid_oxid_FMN"/>
    <property type="match status" value="1"/>
</dbReference>
<dbReference type="PANTHER" id="PTHR10578:SF107">
    <property type="entry name" value="2-HYDROXYACID OXIDASE 1"/>
    <property type="match status" value="1"/>
</dbReference>
<evidence type="ECO:0000256" key="5">
    <source>
        <dbReference type="ARBA" id="ARBA00024042"/>
    </source>
</evidence>
<feature type="binding site" evidence="7">
    <location>
        <position position="231"/>
    </location>
    <ligand>
        <name>FMN</name>
        <dbReference type="ChEBI" id="CHEBI:58210"/>
    </ligand>
</feature>
<evidence type="ECO:0000256" key="3">
    <source>
        <dbReference type="ARBA" id="ARBA00022643"/>
    </source>
</evidence>
<feature type="active site" description="Proton acceptor" evidence="6">
    <location>
        <position position="255"/>
    </location>
</feature>
<evidence type="ECO:0000259" key="8">
    <source>
        <dbReference type="PROSITE" id="PS51349"/>
    </source>
</evidence>
<keyword evidence="2 7" id="KW-0285">Flavoprotein</keyword>
<feature type="binding site" evidence="7">
    <location>
        <position position="163"/>
    </location>
    <ligand>
        <name>FMN</name>
        <dbReference type="ChEBI" id="CHEBI:58210"/>
    </ligand>
</feature>
<feature type="binding site" evidence="7">
    <location>
        <position position="137"/>
    </location>
    <ligand>
        <name>glyoxylate</name>
        <dbReference type="ChEBI" id="CHEBI:36655"/>
    </ligand>
</feature>
<dbReference type="SUPFAM" id="SSF51395">
    <property type="entry name" value="FMN-linked oxidoreductases"/>
    <property type="match status" value="1"/>
</dbReference>
<proteinExistence type="inferred from homology"/>
<comment type="cofactor">
    <cofactor evidence="1">
        <name>FMN</name>
        <dbReference type="ChEBI" id="CHEBI:58210"/>
    </cofactor>
</comment>
<evidence type="ECO:0000256" key="7">
    <source>
        <dbReference type="PIRSR" id="PIRSR000138-2"/>
    </source>
</evidence>
<comment type="caution">
    <text evidence="9">The sequence shown here is derived from an EMBL/GenBank/DDBJ whole genome shotgun (WGS) entry which is preliminary data.</text>
</comment>
<feature type="binding site" evidence="7">
    <location>
        <position position="135"/>
    </location>
    <ligand>
        <name>FMN</name>
        <dbReference type="ChEBI" id="CHEBI:58210"/>
    </ligand>
</feature>
<protein>
    <submittedName>
        <fullName evidence="9">Alpha-hydroxy-acid oxidizing enzyme</fullName>
    </submittedName>
</protein>
<evidence type="ECO:0000313" key="9">
    <source>
        <dbReference type="EMBL" id="GCD48002.1"/>
    </source>
</evidence>
<comment type="similarity">
    <text evidence="5">Belongs to the FMN-dependent alpha-hydroxy acid dehydrogenase family.</text>
</comment>
<sequence length="367" mass="38439">MDPVRNLAELLTLPDFEAASDAVLDQGCRAYVAGGAGTDRTVRANIAAFDDIWLRPRVLASTTTEPRTDVTVLGHHMSMPVLLAPTSPQRLLHEDAEIATSLAAEAAGVVPVVSTDSHVPFPEIAKASGRAGWFQLYAYRSRDDIAATIDMAETAGASALVVTVDASHAALRVHAQRAGFSTPGHVDFGTLRALGILEGEVPAGARIDRLSLSWEDLLWIRARTRLPLLVKGVLRADDARRCLDSGADGVIVSNHGGRQLDGAVPGVVALSEVAAEVDGRCAVLMDSGIRSGVHVVKALALGADAVCLGRPYLWGLSVAGREGVEAVLRLLRREIEDTLRQLGAADVNELGPHFVAKAGAGAAAGTA</sequence>
<dbReference type="InterPro" id="IPR008259">
    <property type="entry name" value="FMN_hydac_DH_AS"/>
</dbReference>
<dbReference type="GO" id="GO:0016614">
    <property type="term" value="F:oxidoreductase activity, acting on CH-OH group of donors"/>
    <property type="evidence" value="ECO:0007669"/>
    <property type="project" value="UniProtKB-ARBA"/>
</dbReference>
<reference evidence="9 10" key="1">
    <citation type="submission" date="2018-11" db="EMBL/GenBank/DDBJ databases">
        <title>Whole genome sequence of Streptomyces paromomycinus NBRC 15454(T).</title>
        <authorList>
            <person name="Komaki H."/>
            <person name="Tamura T."/>
        </authorList>
    </citation>
    <scope>NUCLEOTIDE SEQUENCE [LARGE SCALE GENOMIC DNA]</scope>
    <source>
        <strain evidence="9 10">NBRC 15454</strain>
    </source>
</reference>
<dbReference type="GO" id="GO:0010181">
    <property type="term" value="F:FMN binding"/>
    <property type="evidence" value="ECO:0007669"/>
    <property type="project" value="InterPro"/>
</dbReference>
<dbReference type="RefSeq" id="WP_125057996.1">
    <property type="nucleotide sequence ID" value="NZ_BHZD01000001.1"/>
</dbReference>
<dbReference type="FunFam" id="3.20.20.70:FF:000029">
    <property type="entry name" value="L-lactate dehydrogenase"/>
    <property type="match status" value="1"/>
</dbReference>
<feature type="binding site" evidence="7">
    <location>
        <position position="258"/>
    </location>
    <ligand>
        <name>FMN</name>
        <dbReference type="ChEBI" id="CHEBI:58210"/>
    </ligand>
</feature>
<evidence type="ECO:0000256" key="1">
    <source>
        <dbReference type="ARBA" id="ARBA00001917"/>
    </source>
</evidence>
<feature type="binding site" evidence="7">
    <location>
        <position position="172"/>
    </location>
    <ligand>
        <name>glyoxylate</name>
        <dbReference type="ChEBI" id="CHEBI:36655"/>
    </ligand>
</feature>
<dbReference type="InterPro" id="IPR037396">
    <property type="entry name" value="FMN_HAD"/>
</dbReference>
<accession>A0A401WFB9</accession>
<name>A0A401WFB9_STREY</name>
<evidence type="ECO:0000313" key="10">
    <source>
        <dbReference type="Proteomes" id="UP000286746"/>
    </source>
</evidence>
<feature type="binding site" evidence="7">
    <location>
        <begin position="309"/>
        <end position="310"/>
    </location>
    <ligand>
        <name>FMN</name>
        <dbReference type="ChEBI" id="CHEBI:58210"/>
    </ligand>
</feature>
<dbReference type="PROSITE" id="PS00557">
    <property type="entry name" value="FMN_HYDROXY_ACID_DH_1"/>
    <property type="match status" value="1"/>
</dbReference>
<dbReference type="Gene3D" id="3.20.20.70">
    <property type="entry name" value="Aldolase class I"/>
    <property type="match status" value="1"/>
</dbReference>
<keyword evidence="4" id="KW-0560">Oxidoreductase</keyword>
<evidence type="ECO:0000256" key="6">
    <source>
        <dbReference type="PIRSR" id="PIRSR000138-1"/>
    </source>
</evidence>
<dbReference type="PIRSF" id="PIRSF000138">
    <property type="entry name" value="Al-hdrx_acd_dh"/>
    <property type="match status" value="1"/>
</dbReference>
<dbReference type="PANTHER" id="PTHR10578">
    <property type="entry name" value="S -2-HYDROXY-ACID OXIDASE-RELATED"/>
    <property type="match status" value="1"/>
</dbReference>
<feature type="binding site" evidence="7">
    <location>
        <position position="253"/>
    </location>
    <ligand>
        <name>FMN</name>
        <dbReference type="ChEBI" id="CHEBI:58210"/>
    </ligand>
</feature>
<feature type="binding site" evidence="7">
    <location>
        <position position="114"/>
    </location>
    <ligand>
        <name>FMN</name>
        <dbReference type="ChEBI" id="CHEBI:58210"/>
    </ligand>
</feature>
<evidence type="ECO:0000256" key="4">
    <source>
        <dbReference type="ARBA" id="ARBA00023002"/>
    </source>
</evidence>